<feature type="region of interest" description="Disordered" evidence="1">
    <location>
        <begin position="156"/>
        <end position="208"/>
    </location>
</feature>
<proteinExistence type="predicted"/>
<comment type="caution">
    <text evidence="2">The sequence shown here is derived from an EMBL/GenBank/DDBJ whole genome shotgun (WGS) entry which is preliminary data.</text>
</comment>
<feature type="compositionally biased region" description="Pro residues" evidence="1">
    <location>
        <begin position="76"/>
        <end position="86"/>
    </location>
</feature>
<evidence type="ECO:0000256" key="1">
    <source>
        <dbReference type="SAM" id="MobiDB-lite"/>
    </source>
</evidence>
<feature type="compositionally biased region" description="Basic and acidic residues" evidence="1">
    <location>
        <begin position="161"/>
        <end position="179"/>
    </location>
</feature>
<organism evidence="2 3">
    <name type="scientific">Pseudocercospora musae</name>
    <dbReference type="NCBI Taxonomy" id="113226"/>
    <lineage>
        <taxon>Eukaryota</taxon>
        <taxon>Fungi</taxon>
        <taxon>Dikarya</taxon>
        <taxon>Ascomycota</taxon>
        <taxon>Pezizomycotina</taxon>
        <taxon>Dothideomycetes</taxon>
        <taxon>Dothideomycetidae</taxon>
        <taxon>Mycosphaerellales</taxon>
        <taxon>Mycosphaerellaceae</taxon>
        <taxon>Pseudocercospora</taxon>
    </lineage>
</organism>
<dbReference type="AlphaFoldDB" id="A0A139IA76"/>
<evidence type="ECO:0000313" key="3">
    <source>
        <dbReference type="Proteomes" id="UP000073492"/>
    </source>
</evidence>
<accession>A0A139IA76</accession>
<reference evidence="2 3" key="1">
    <citation type="submission" date="2015-07" db="EMBL/GenBank/DDBJ databases">
        <title>Comparative genomics of the Sigatoka disease complex on banana suggests a link between parallel evolutionary changes in Pseudocercospora fijiensis and Pseudocercospora eumusae and increased virulence on the banana host.</title>
        <authorList>
            <person name="Chang T.-C."/>
            <person name="Salvucci A."/>
            <person name="Crous P.W."/>
            <person name="Stergiopoulos I."/>
        </authorList>
    </citation>
    <scope>NUCLEOTIDE SEQUENCE [LARGE SCALE GENOMIC DNA]</scope>
    <source>
        <strain evidence="2 3">CBS 116634</strain>
    </source>
</reference>
<dbReference type="EMBL" id="LFZO01000195">
    <property type="protein sequence ID" value="KXT11539.1"/>
    <property type="molecule type" value="Genomic_DNA"/>
</dbReference>
<protein>
    <submittedName>
        <fullName evidence="2">Uncharacterized protein</fullName>
    </submittedName>
</protein>
<dbReference type="Proteomes" id="UP000073492">
    <property type="component" value="Unassembled WGS sequence"/>
</dbReference>
<feature type="compositionally biased region" description="Basic and acidic residues" evidence="1">
    <location>
        <begin position="1"/>
        <end position="11"/>
    </location>
</feature>
<sequence length="651" mass="73116">MDSHTRQRLPDTSDSIPVTQAPASQADDSNVDLHTSEAPLPAAFHHDASMTYRYASPTRSRHPLLQNSTPSDTSPPRRPSPPPSPRLRPRELASLPPSGPNLVQQSDDLGHYDLAHDLYCNVRDFIGQLSQASRDAVAAELQPHLDRLAHLVEASIPGAEDPARPGRLVIDDTRVDRRTKASGFQKQSRERKDLTRAVPATSDASQTEWTAVNDREEVDLWQLDGSNAQNLKKTPSKKRRSSVARSVEDTADGSPKPPEYYLLKAHARSKSGTAPSPGSRKSPRKSSEGVQLTSKDIGKGKAGRSSKSSPTDPTDVDTTSPNVTASIPPVERLERPGTPVPGQKPSPEERYTSASITIPSTSPNGGSSNPITFYSRRENPTAQKDFVHKQFRMQTEDENQRQPTWMLKHEEIAANRAAFPRIGIEVPPGMELWPGSEDDEQCDVAVSPEAEEEQEGGLDDELTVHEFRPNPKDGGRTAQYKVSVHADDEPKWRLAKALEGEAWDRALRKFWKASNARAYSREIILNPNAEAEVLIEDLQGCDWSPYRKYVKYLLFEEDRNFVFEVRGRDISKPLMHDDEDRHCAEDLGPEWNRAIHEYWMSVVSCMGRVQRRQECTLMEREKEKEFRPRPLPQIDPLIEKIYALDPRILKE</sequence>
<gene>
    <name evidence="2" type="ORF">AC579_6578</name>
</gene>
<feature type="compositionally biased region" description="Polar residues" evidence="1">
    <location>
        <begin position="12"/>
        <end position="28"/>
    </location>
</feature>
<dbReference type="OrthoDB" id="10454817at2759"/>
<feature type="region of interest" description="Disordered" evidence="1">
    <location>
        <begin position="1"/>
        <end position="107"/>
    </location>
</feature>
<keyword evidence="3" id="KW-1185">Reference proteome</keyword>
<feature type="compositionally biased region" description="Low complexity" evidence="1">
    <location>
        <begin position="352"/>
        <end position="371"/>
    </location>
</feature>
<feature type="compositionally biased region" description="Low complexity" evidence="1">
    <location>
        <begin position="303"/>
        <end position="324"/>
    </location>
</feature>
<feature type="compositionally biased region" description="Polar residues" evidence="1">
    <location>
        <begin position="224"/>
        <end position="233"/>
    </location>
</feature>
<name>A0A139IA76_9PEZI</name>
<feature type="region of interest" description="Disordered" evidence="1">
    <location>
        <begin position="220"/>
        <end position="381"/>
    </location>
</feature>
<evidence type="ECO:0000313" key="2">
    <source>
        <dbReference type="EMBL" id="KXT11539.1"/>
    </source>
</evidence>